<organism evidence="1 2">
    <name type="scientific">Sporosarcina saromensis</name>
    <dbReference type="NCBI Taxonomy" id="359365"/>
    <lineage>
        <taxon>Bacteria</taxon>
        <taxon>Bacillati</taxon>
        <taxon>Bacillota</taxon>
        <taxon>Bacilli</taxon>
        <taxon>Bacillales</taxon>
        <taxon>Caryophanaceae</taxon>
        <taxon>Sporosarcina</taxon>
    </lineage>
</organism>
<evidence type="ECO:0000313" key="1">
    <source>
        <dbReference type="EMBL" id="MDW0113748.1"/>
    </source>
</evidence>
<evidence type="ECO:0000313" key="2">
    <source>
        <dbReference type="Proteomes" id="UP001282284"/>
    </source>
</evidence>
<proteinExistence type="predicted"/>
<comment type="caution">
    <text evidence="1">The sequence shown here is derived from an EMBL/GenBank/DDBJ whole genome shotgun (WGS) entry which is preliminary data.</text>
</comment>
<evidence type="ECO:0008006" key="3">
    <source>
        <dbReference type="Google" id="ProtNLM"/>
    </source>
</evidence>
<reference evidence="1 2" key="1">
    <citation type="submission" date="2023-06" db="EMBL/GenBank/DDBJ databases">
        <title>Sporosarcina sp. nov., isolated from Korean traditional fermented seafood 'Jeotgal'.</title>
        <authorList>
            <person name="Yang A.I."/>
            <person name="Shin N.-R."/>
        </authorList>
    </citation>
    <scope>NUCLEOTIDE SEQUENCE [LARGE SCALE GENOMIC DNA]</scope>
    <source>
        <strain evidence="1 2">KCTC13119</strain>
    </source>
</reference>
<name>A0ABU4G9V8_9BACL</name>
<accession>A0ABU4G9V8</accession>
<dbReference type="EMBL" id="JAUBDI010000010">
    <property type="protein sequence ID" value="MDW0113748.1"/>
    <property type="molecule type" value="Genomic_DNA"/>
</dbReference>
<sequence length="61" mass="7093">MEKLNVFEQIMDVHEASDLWGLSVPRLKAICQEGLVDAKKFGNSWVILKDQPNPKQRERKK</sequence>
<dbReference type="RefSeq" id="WP_317944288.1">
    <property type="nucleotide sequence ID" value="NZ_JAUBDI010000010.1"/>
</dbReference>
<gene>
    <name evidence="1" type="ORF">QT711_11170</name>
</gene>
<dbReference type="Proteomes" id="UP001282284">
    <property type="component" value="Unassembled WGS sequence"/>
</dbReference>
<protein>
    <recommendedName>
        <fullName evidence="3">DNA-binding protein</fullName>
    </recommendedName>
</protein>
<keyword evidence="2" id="KW-1185">Reference proteome</keyword>